<dbReference type="PROSITE" id="PS00375">
    <property type="entry name" value="UDPGT"/>
    <property type="match status" value="1"/>
</dbReference>
<dbReference type="InterPro" id="IPR050271">
    <property type="entry name" value="UDP-glycosyltransferase"/>
</dbReference>
<dbReference type="InterPro" id="IPR035595">
    <property type="entry name" value="UDP_glycos_trans_CS"/>
</dbReference>
<keyword evidence="7" id="KW-1185">Reference proteome</keyword>
<proteinExistence type="inferred from homology"/>
<dbReference type="Pfam" id="PF00201">
    <property type="entry name" value="UDPGT"/>
    <property type="match status" value="2"/>
</dbReference>
<dbReference type="Proteomes" id="UP001148838">
    <property type="component" value="Unassembled WGS sequence"/>
</dbReference>
<evidence type="ECO:0000313" key="6">
    <source>
        <dbReference type="EMBL" id="KAJ4434829.1"/>
    </source>
</evidence>
<reference evidence="6 7" key="1">
    <citation type="journal article" date="2022" name="Allergy">
        <title>Genome assembly and annotation of Periplaneta americana reveal a comprehensive cockroach allergen profile.</title>
        <authorList>
            <person name="Wang L."/>
            <person name="Xiong Q."/>
            <person name="Saelim N."/>
            <person name="Wang L."/>
            <person name="Nong W."/>
            <person name="Wan A.T."/>
            <person name="Shi M."/>
            <person name="Liu X."/>
            <person name="Cao Q."/>
            <person name="Hui J.H.L."/>
            <person name="Sookrung N."/>
            <person name="Leung T.F."/>
            <person name="Tungtrongchitr A."/>
            <person name="Tsui S.K.W."/>
        </authorList>
    </citation>
    <scope>NUCLEOTIDE SEQUENCE [LARGE SCALE GENOMIC DNA]</scope>
    <source>
        <strain evidence="6">PWHHKU_190912</strain>
    </source>
</reference>
<gene>
    <name evidence="6" type="ORF">ANN_23400</name>
</gene>
<sequence length="536" mass="60063">MRSQILLSIALFIVGVVEESNTANILGVFYFNGRSHFIMFESLMKGLAARGHNVYVIGHFPQKTPIHNYTDISVEDSLPKMLNQISVDYFRKYGQLTVLDFIFRHTMDVCETVLKHPNVQKFLEENDNFDVVISEVLGPDCAIGLAHRYNVPFIGMTSSVSFPWGSDRVGTPDHPAYISNYFLPFNSHMNLGERIINTVVNQAIKIGYDFFVDSRIDELLKKYHGEDIPPITQLKKNISLLLVNSHYSLNGVRPTVPAFVEVGGIHIQQNGELPKNLPLPATQEVLDSSSGVTPCIIMKNDGVLYPQVSSFSPEGWTKVVREGGPRLPSALEDLKTYMDEAKQGIVYFSFGSLVKGETMPDEMIQVFISVFAKIPQLVIWKIGNINGLPSNVLASEWFPQFEILSHPNVRAYITHGGLMGTQEAVFAGVPMVGIPLFADQELNLQNCASKGVAVNVPYDDISRESVSKALKEVLHNPSYWENAKLLSRQFRDRPQSALETAVYWTEYVIRHRGAPHMRSAALDLPLYQYLLLDVIA</sequence>
<organism evidence="6 7">
    <name type="scientific">Periplaneta americana</name>
    <name type="common">American cockroach</name>
    <name type="synonym">Blatta americana</name>
    <dbReference type="NCBI Taxonomy" id="6978"/>
    <lineage>
        <taxon>Eukaryota</taxon>
        <taxon>Metazoa</taxon>
        <taxon>Ecdysozoa</taxon>
        <taxon>Arthropoda</taxon>
        <taxon>Hexapoda</taxon>
        <taxon>Insecta</taxon>
        <taxon>Pterygota</taxon>
        <taxon>Neoptera</taxon>
        <taxon>Polyneoptera</taxon>
        <taxon>Dictyoptera</taxon>
        <taxon>Blattodea</taxon>
        <taxon>Blattoidea</taxon>
        <taxon>Blattidae</taxon>
        <taxon>Blattinae</taxon>
        <taxon>Periplaneta</taxon>
    </lineage>
</organism>
<dbReference type="PANTHER" id="PTHR48043:SF145">
    <property type="entry name" value="FI06409P-RELATED"/>
    <property type="match status" value="1"/>
</dbReference>
<comment type="similarity">
    <text evidence="1 4">Belongs to the UDP-glycosyltransferase family.</text>
</comment>
<name>A0ABQ8SKZ9_PERAM</name>
<dbReference type="EMBL" id="JAJSOF020000025">
    <property type="protein sequence ID" value="KAJ4434829.1"/>
    <property type="molecule type" value="Genomic_DNA"/>
</dbReference>
<feature type="non-terminal residue" evidence="6">
    <location>
        <position position="536"/>
    </location>
</feature>
<comment type="caution">
    <text evidence="6">The sequence shown here is derived from an EMBL/GenBank/DDBJ whole genome shotgun (WGS) entry which is preliminary data.</text>
</comment>
<dbReference type="SUPFAM" id="SSF53756">
    <property type="entry name" value="UDP-Glycosyltransferase/glycogen phosphorylase"/>
    <property type="match status" value="1"/>
</dbReference>
<evidence type="ECO:0000256" key="3">
    <source>
        <dbReference type="ARBA" id="ARBA00022679"/>
    </source>
</evidence>
<feature type="signal peptide" evidence="5">
    <location>
        <begin position="1"/>
        <end position="19"/>
    </location>
</feature>
<evidence type="ECO:0000256" key="1">
    <source>
        <dbReference type="ARBA" id="ARBA00009995"/>
    </source>
</evidence>
<evidence type="ECO:0000256" key="5">
    <source>
        <dbReference type="SAM" id="SignalP"/>
    </source>
</evidence>
<evidence type="ECO:0000313" key="7">
    <source>
        <dbReference type="Proteomes" id="UP001148838"/>
    </source>
</evidence>
<accession>A0ABQ8SKZ9</accession>
<protein>
    <recommendedName>
        <fullName evidence="8">UDP-glucuronosyltransferase</fullName>
    </recommendedName>
</protein>
<keyword evidence="2 4" id="KW-0328">Glycosyltransferase</keyword>
<feature type="chain" id="PRO_5046577722" description="UDP-glucuronosyltransferase" evidence="5">
    <location>
        <begin position="20"/>
        <end position="536"/>
    </location>
</feature>
<evidence type="ECO:0008006" key="8">
    <source>
        <dbReference type="Google" id="ProtNLM"/>
    </source>
</evidence>
<dbReference type="CDD" id="cd03784">
    <property type="entry name" value="GT1_Gtf-like"/>
    <property type="match status" value="1"/>
</dbReference>
<evidence type="ECO:0000256" key="2">
    <source>
        <dbReference type="ARBA" id="ARBA00022676"/>
    </source>
</evidence>
<keyword evidence="5" id="KW-0732">Signal</keyword>
<evidence type="ECO:0000256" key="4">
    <source>
        <dbReference type="RuleBase" id="RU003718"/>
    </source>
</evidence>
<dbReference type="InterPro" id="IPR002213">
    <property type="entry name" value="UDP_glucos_trans"/>
</dbReference>
<dbReference type="Gene3D" id="3.40.50.2000">
    <property type="entry name" value="Glycogen Phosphorylase B"/>
    <property type="match status" value="2"/>
</dbReference>
<keyword evidence="3 4" id="KW-0808">Transferase</keyword>
<dbReference type="PANTHER" id="PTHR48043">
    <property type="entry name" value="EG:EG0003.4 PROTEIN-RELATED"/>
    <property type="match status" value="1"/>
</dbReference>